<name>A0AAE1FV66_PETCI</name>
<keyword evidence="3" id="KW-1185">Reference proteome</keyword>
<dbReference type="AlphaFoldDB" id="A0AAE1FV66"/>
<evidence type="ECO:0000256" key="1">
    <source>
        <dbReference type="SAM" id="MobiDB-lite"/>
    </source>
</evidence>
<sequence length="141" mass="15842">MGSVLSRGCSRLVVGAEEGRGPEKRDEGSTMSCAMLSSSSWCQIWEDIISVPDLSIEGILDLGIPRAIPRSEFLHVICRLSLVVIFRTLVQARRRREVAWRADWREGSVVFSSFTQGEQMGRDLGLNSSSDQQAKWSQQRR</sequence>
<proteinExistence type="predicted"/>
<feature type="region of interest" description="Disordered" evidence="1">
    <location>
        <begin position="121"/>
        <end position="141"/>
    </location>
</feature>
<gene>
    <name evidence="2" type="ORF">Pcinc_017017</name>
</gene>
<evidence type="ECO:0000313" key="2">
    <source>
        <dbReference type="EMBL" id="KAK3878433.1"/>
    </source>
</evidence>
<evidence type="ECO:0000313" key="3">
    <source>
        <dbReference type="Proteomes" id="UP001286313"/>
    </source>
</evidence>
<protein>
    <submittedName>
        <fullName evidence="2">Uncharacterized protein</fullName>
    </submittedName>
</protein>
<organism evidence="2 3">
    <name type="scientific">Petrolisthes cinctipes</name>
    <name type="common">Flat porcelain crab</name>
    <dbReference type="NCBI Taxonomy" id="88211"/>
    <lineage>
        <taxon>Eukaryota</taxon>
        <taxon>Metazoa</taxon>
        <taxon>Ecdysozoa</taxon>
        <taxon>Arthropoda</taxon>
        <taxon>Crustacea</taxon>
        <taxon>Multicrustacea</taxon>
        <taxon>Malacostraca</taxon>
        <taxon>Eumalacostraca</taxon>
        <taxon>Eucarida</taxon>
        <taxon>Decapoda</taxon>
        <taxon>Pleocyemata</taxon>
        <taxon>Anomura</taxon>
        <taxon>Galatheoidea</taxon>
        <taxon>Porcellanidae</taxon>
        <taxon>Petrolisthes</taxon>
    </lineage>
</organism>
<feature type="compositionally biased region" description="Polar residues" evidence="1">
    <location>
        <begin position="126"/>
        <end position="141"/>
    </location>
</feature>
<accession>A0AAE1FV66</accession>
<dbReference type="EMBL" id="JAWQEG010001559">
    <property type="protein sequence ID" value="KAK3878433.1"/>
    <property type="molecule type" value="Genomic_DNA"/>
</dbReference>
<reference evidence="2" key="1">
    <citation type="submission" date="2023-10" db="EMBL/GenBank/DDBJ databases">
        <title>Genome assemblies of two species of porcelain crab, Petrolisthes cinctipes and Petrolisthes manimaculis (Anomura: Porcellanidae).</title>
        <authorList>
            <person name="Angst P."/>
        </authorList>
    </citation>
    <scope>NUCLEOTIDE SEQUENCE</scope>
    <source>
        <strain evidence="2">PB745_01</strain>
        <tissue evidence="2">Gill</tissue>
    </source>
</reference>
<dbReference type="Proteomes" id="UP001286313">
    <property type="component" value="Unassembled WGS sequence"/>
</dbReference>
<comment type="caution">
    <text evidence="2">The sequence shown here is derived from an EMBL/GenBank/DDBJ whole genome shotgun (WGS) entry which is preliminary data.</text>
</comment>